<evidence type="ECO:0000313" key="5">
    <source>
        <dbReference type="Proteomes" id="UP001627408"/>
    </source>
</evidence>
<dbReference type="RefSeq" id="WP_407591936.1">
    <property type="nucleotide sequence ID" value="NZ_JBHDIY010000002.1"/>
</dbReference>
<organism evidence="4 5">
    <name type="scientific">Tateyamaria armeniaca</name>
    <dbReference type="NCBI Taxonomy" id="2518930"/>
    <lineage>
        <taxon>Bacteria</taxon>
        <taxon>Pseudomonadati</taxon>
        <taxon>Pseudomonadota</taxon>
        <taxon>Alphaproteobacteria</taxon>
        <taxon>Rhodobacterales</taxon>
        <taxon>Roseobacteraceae</taxon>
        <taxon>Tateyamaria</taxon>
    </lineage>
</organism>
<evidence type="ECO:0000259" key="3">
    <source>
        <dbReference type="SMART" id="SM00829"/>
    </source>
</evidence>
<gene>
    <name evidence="4" type="ORF">ACERZ8_09380</name>
</gene>
<dbReference type="SUPFAM" id="SSF51735">
    <property type="entry name" value="NAD(P)-binding Rossmann-fold domains"/>
    <property type="match status" value="1"/>
</dbReference>
<evidence type="ECO:0000256" key="1">
    <source>
        <dbReference type="ARBA" id="ARBA00022857"/>
    </source>
</evidence>
<dbReference type="PANTHER" id="PTHR48106">
    <property type="entry name" value="QUINONE OXIDOREDUCTASE PIG3-RELATED"/>
    <property type="match status" value="1"/>
</dbReference>
<dbReference type="InterPro" id="IPR036291">
    <property type="entry name" value="NAD(P)-bd_dom_sf"/>
</dbReference>
<dbReference type="Proteomes" id="UP001627408">
    <property type="component" value="Unassembled WGS sequence"/>
</dbReference>
<reference evidence="4 5" key="1">
    <citation type="submission" date="2024-08" db="EMBL/GenBank/DDBJ databases">
        <title>Tateyamaria sp. nov., isolated from marine algae.</title>
        <authorList>
            <person name="Choi B.J."/>
            <person name="Kim J.M."/>
            <person name="Lee J.K."/>
            <person name="Choi D.G."/>
            <person name="Bayburt H."/>
            <person name="Baek J.H."/>
            <person name="Han D.M."/>
            <person name="Jeon C.O."/>
        </authorList>
    </citation>
    <scope>NUCLEOTIDE SEQUENCE [LARGE SCALE GENOMIC DNA]</scope>
    <source>
        <strain evidence="4 5">KMU-156</strain>
    </source>
</reference>
<dbReference type="Gene3D" id="3.40.50.720">
    <property type="entry name" value="NAD(P)-binding Rossmann-like Domain"/>
    <property type="match status" value="1"/>
</dbReference>
<dbReference type="Gene3D" id="3.90.180.10">
    <property type="entry name" value="Medium-chain alcohol dehydrogenases, catalytic domain"/>
    <property type="match status" value="1"/>
</dbReference>
<evidence type="ECO:0000313" key="4">
    <source>
        <dbReference type="EMBL" id="MFL4470065.1"/>
    </source>
</evidence>
<name>A0ABW8USG3_9RHOB</name>
<keyword evidence="1" id="KW-0521">NADP</keyword>
<proteinExistence type="predicted"/>
<sequence length="339" mass="36617">MSLTAQFDTFGGPEKIRLVDVPVQSPAADEVQIRMRAAGQNRAELFYVAGHYLVEPPIPNAPLGAEGAGEIISVGSGVTKFAEGDRVCVLLMFDWDKYGTLAEVINVPAYALERIPEGISFEDAAAFWMAYATAYGMIVQAGEMPTDAAGRTAVITGGSSSVGTAAFQILKQTSAKSVTTTRMQKKVADLKQVGADHVIVTDDEDICARLNEITNGKGVDLVCYSVIGDMIAPAAEALVKKGKMVLMGFQSGKIPGLTFYPILTKRITIRGFHLVWHLLDHADRRRRAVDFLMPLLASGELKPVIDRVFPLSGISDAYTYMTKYSHIGKIVVSIRPSST</sequence>
<dbReference type="InterPro" id="IPR011032">
    <property type="entry name" value="GroES-like_sf"/>
</dbReference>
<comment type="caution">
    <text evidence="4">The sequence shown here is derived from an EMBL/GenBank/DDBJ whole genome shotgun (WGS) entry which is preliminary data.</text>
</comment>
<dbReference type="SMART" id="SM00829">
    <property type="entry name" value="PKS_ER"/>
    <property type="match status" value="1"/>
</dbReference>
<dbReference type="Pfam" id="PF00107">
    <property type="entry name" value="ADH_zinc_N"/>
    <property type="match status" value="1"/>
</dbReference>
<dbReference type="InterPro" id="IPR013149">
    <property type="entry name" value="ADH-like_C"/>
</dbReference>
<dbReference type="PANTHER" id="PTHR48106:SF18">
    <property type="entry name" value="QUINONE OXIDOREDUCTASE PIG3"/>
    <property type="match status" value="1"/>
</dbReference>
<protein>
    <submittedName>
        <fullName evidence="4">Zinc-dependent alcohol dehydrogenase family protein</fullName>
    </submittedName>
</protein>
<dbReference type="EMBL" id="JBHDIY010000002">
    <property type="protein sequence ID" value="MFL4470065.1"/>
    <property type="molecule type" value="Genomic_DNA"/>
</dbReference>
<accession>A0ABW8USG3</accession>
<evidence type="ECO:0000256" key="2">
    <source>
        <dbReference type="ARBA" id="ARBA00023002"/>
    </source>
</evidence>
<dbReference type="InterPro" id="IPR013154">
    <property type="entry name" value="ADH-like_N"/>
</dbReference>
<keyword evidence="2" id="KW-0560">Oxidoreductase</keyword>
<feature type="domain" description="Enoyl reductase (ER)" evidence="3">
    <location>
        <begin position="11"/>
        <end position="332"/>
    </location>
</feature>
<dbReference type="Pfam" id="PF08240">
    <property type="entry name" value="ADH_N"/>
    <property type="match status" value="1"/>
</dbReference>
<dbReference type="InterPro" id="IPR020843">
    <property type="entry name" value="ER"/>
</dbReference>
<keyword evidence="5" id="KW-1185">Reference proteome</keyword>
<dbReference type="CDD" id="cd08268">
    <property type="entry name" value="MDR2"/>
    <property type="match status" value="1"/>
</dbReference>
<dbReference type="SUPFAM" id="SSF50129">
    <property type="entry name" value="GroES-like"/>
    <property type="match status" value="1"/>
</dbReference>